<reference evidence="7" key="1">
    <citation type="submission" date="2016-10" db="EMBL/GenBank/DDBJ databases">
        <authorList>
            <person name="Varghese N."/>
            <person name="Submissions S."/>
        </authorList>
    </citation>
    <scope>NUCLEOTIDE SEQUENCE [LARGE SCALE GENOMIC DNA]</scope>
    <source>
        <strain evidence="7">DSM 21857</strain>
    </source>
</reference>
<dbReference type="OrthoDB" id="651281at2"/>
<dbReference type="PANTHER" id="PTHR42988:SF2">
    <property type="entry name" value="CYCLIC NUCLEOTIDE PHOSPHODIESTERASE CBUA0032-RELATED"/>
    <property type="match status" value="1"/>
</dbReference>
<dbReference type="STRING" id="1121003.SAMN03080618_01023"/>
<dbReference type="PANTHER" id="PTHR42988">
    <property type="entry name" value="PHOSPHOHYDROLASE"/>
    <property type="match status" value="1"/>
</dbReference>
<evidence type="ECO:0000256" key="2">
    <source>
        <dbReference type="ARBA" id="ARBA00022801"/>
    </source>
</evidence>
<evidence type="ECO:0000256" key="3">
    <source>
        <dbReference type="ARBA" id="ARBA00023004"/>
    </source>
</evidence>
<evidence type="ECO:0000313" key="6">
    <source>
        <dbReference type="EMBL" id="SFI64327.1"/>
    </source>
</evidence>
<proteinExistence type="inferred from homology"/>
<dbReference type="Pfam" id="PF00149">
    <property type="entry name" value="Metallophos"/>
    <property type="match status" value="1"/>
</dbReference>
<keyword evidence="1" id="KW-0479">Metal-binding</keyword>
<feature type="domain" description="Calcineurin-like phosphoesterase" evidence="5">
    <location>
        <begin position="3"/>
        <end position="197"/>
    </location>
</feature>
<dbReference type="RefSeq" id="WP_091519381.1">
    <property type="nucleotide sequence ID" value="NZ_FORF01000004.1"/>
</dbReference>
<evidence type="ECO:0000259" key="5">
    <source>
        <dbReference type="Pfam" id="PF00149"/>
    </source>
</evidence>
<dbReference type="SUPFAM" id="SSF56300">
    <property type="entry name" value="Metallo-dependent phosphatases"/>
    <property type="match status" value="1"/>
</dbReference>
<evidence type="ECO:0000313" key="7">
    <source>
        <dbReference type="Proteomes" id="UP000242763"/>
    </source>
</evidence>
<dbReference type="InterPro" id="IPR026575">
    <property type="entry name" value="GpdQ/CpdA-like"/>
</dbReference>
<comment type="similarity">
    <text evidence="4">Belongs to the cyclic nucleotide phosphodiesterase class-III family.</text>
</comment>
<dbReference type="CDD" id="cd07402">
    <property type="entry name" value="MPP_GpdQ"/>
    <property type="match status" value="1"/>
</dbReference>
<dbReference type="InterPro" id="IPR050884">
    <property type="entry name" value="CNP_phosphodiesterase-III"/>
</dbReference>
<keyword evidence="7" id="KW-1185">Reference proteome</keyword>
<dbReference type="InterPro" id="IPR029052">
    <property type="entry name" value="Metallo-depent_PP-like"/>
</dbReference>
<protein>
    <submittedName>
        <fullName evidence="6">3',5'-cyclic AMP phosphodiesterase CpdA</fullName>
    </submittedName>
</protein>
<evidence type="ECO:0000256" key="1">
    <source>
        <dbReference type="ARBA" id="ARBA00022723"/>
    </source>
</evidence>
<dbReference type="GO" id="GO:0004112">
    <property type="term" value="F:cyclic-nucleotide phosphodiesterase activity"/>
    <property type="evidence" value="ECO:0007669"/>
    <property type="project" value="InterPro"/>
</dbReference>
<dbReference type="InterPro" id="IPR004843">
    <property type="entry name" value="Calcineurin-like_PHP"/>
</dbReference>
<keyword evidence="3" id="KW-0408">Iron</keyword>
<evidence type="ECO:0000256" key="4">
    <source>
        <dbReference type="ARBA" id="ARBA00025742"/>
    </source>
</evidence>
<dbReference type="EMBL" id="FORF01000004">
    <property type="protein sequence ID" value="SFI64327.1"/>
    <property type="molecule type" value="Genomic_DNA"/>
</dbReference>
<sequence length="263" mass="28082">MARILQITDTHLVARSRLVSGVLDTAQLFEAQIAQIAQALPRIGPIDSLLVTGDISDDGTAESYALFREIAEPLGLPLLVIPGNHDQREPMRAAFADLGLFEAAGPLNWVRDLGNLRLVGIDTLVEGSGGGRIDAVTARFLQQALAFDGPVLLAMHHPPFECGIAFMDAIGLAGKPELADLLSQSPADIRIVCGHLHLAMTGQISRFPALVGPSPCSTFQFDVRPDAPVGFYTGSGGFMIHEWNGVFRSVHIPAQTGQGPFPF</sequence>
<dbReference type="GO" id="GO:0046872">
    <property type="term" value="F:metal ion binding"/>
    <property type="evidence" value="ECO:0007669"/>
    <property type="project" value="UniProtKB-KW"/>
</dbReference>
<dbReference type="AlphaFoldDB" id="A0A1I3JVM1"/>
<organism evidence="6 7">
    <name type="scientific">Aquamicrobium aerolatum DSM 21857</name>
    <dbReference type="NCBI Taxonomy" id="1121003"/>
    <lineage>
        <taxon>Bacteria</taxon>
        <taxon>Pseudomonadati</taxon>
        <taxon>Pseudomonadota</taxon>
        <taxon>Alphaproteobacteria</taxon>
        <taxon>Hyphomicrobiales</taxon>
        <taxon>Phyllobacteriaceae</taxon>
        <taxon>Aerobium</taxon>
    </lineage>
</organism>
<name>A0A1I3JVM1_9HYPH</name>
<keyword evidence="2" id="KW-0378">Hydrolase</keyword>
<accession>A0A1I3JVM1</accession>
<gene>
    <name evidence="6" type="ORF">SAMN03080618_01023</name>
</gene>
<dbReference type="Proteomes" id="UP000242763">
    <property type="component" value="Unassembled WGS sequence"/>
</dbReference>
<dbReference type="Gene3D" id="3.60.21.10">
    <property type="match status" value="1"/>
</dbReference>